<dbReference type="Proteomes" id="UP001279681">
    <property type="component" value="Unassembled WGS sequence"/>
</dbReference>
<keyword evidence="4" id="KW-0285">Flavoprotein</keyword>
<comment type="cofactor">
    <cofactor evidence="2">
        <name>FAD</name>
        <dbReference type="ChEBI" id="CHEBI:57692"/>
    </cofactor>
</comment>
<dbReference type="EMBL" id="JAVIKH010000001">
    <property type="protein sequence ID" value="MDX8334955.1"/>
    <property type="molecule type" value="Genomic_DNA"/>
</dbReference>
<dbReference type="InterPro" id="IPR050315">
    <property type="entry name" value="FAD-oxidoreductase_2"/>
</dbReference>
<dbReference type="InterPro" id="IPR007329">
    <property type="entry name" value="FMN-bd"/>
</dbReference>
<dbReference type="PANTHER" id="PTHR43400">
    <property type="entry name" value="FUMARATE REDUCTASE"/>
    <property type="match status" value="1"/>
</dbReference>
<reference evidence="10" key="1">
    <citation type="submission" date="2023-07" db="EMBL/GenBank/DDBJ databases">
        <authorList>
            <person name="Colorado M.A."/>
            <person name="Villamil L.M."/>
            <person name="Melo J.F."/>
            <person name="Rodriguez J.A."/>
            <person name="Ruiz R.Y."/>
        </authorList>
    </citation>
    <scope>NUCLEOTIDE SEQUENCE [LARGE SCALE GENOMIC DNA]</scope>
    <source>
        <strain evidence="10">C33</strain>
    </source>
</reference>
<evidence type="ECO:0000256" key="7">
    <source>
        <dbReference type="SAM" id="SignalP"/>
    </source>
</evidence>
<dbReference type="Pfam" id="PF04205">
    <property type="entry name" value="FMN_bind"/>
    <property type="match status" value="1"/>
</dbReference>
<dbReference type="PRINTS" id="PR00368">
    <property type="entry name" value="FADPNR"/>
</dbReference>
<dbReference type="PANTHER" id="PTHR43400:SF7">
    <property type="entry name" value="FAD-DEPENDENT OXIDOREDUCTASE 2 FAD BINDING DOMAIN-CONTAINING PROTEIN"/>
    <property type="match status" value="1"/>
</dbReference>
<dbReference type="SUPFAM" id="SSF56425">
    <property type="entry name" value="Succinate dehydrogenase/fumarate reductase flavoprotein, catalytic domain"/>
    <property type="match status" value="1"/>
</dbReference>
<keyword evidence="6" id="KW-0560">Oxidoreductase</keyword>
<keyword evidence="10" id="KW-1185">Reference proteome</keyword>
<evidence type="ECO:0000256" key="3">
    <source>
        <dbReference type="ARBA" id="ARBA00008040"/>
    </source>
</evidence>
<dbReference type="PRINTS" id="PR00411">
    <property type="entry name" value="PNDRDTASEI"/>
</dbReference>
<keyword evidence="7" id="KW-0732">Signal</keyword>
<protein>
    <submittedName>
        <fullName evidence="9">FAD-binding protein</fullName>
    </submittedName>
</protein>
<dbReference type="Pfam" id="PF00890">
    <property type="entry name" value="FAD_binding_2"/>
    <property type="match status" value="1"/>
</dbReference>
<proteinExistence type="inferred from homology"/>
<dbReference type="Gene3D" id="3.50.50.60">
    <property type="entry name" value="FAD/NAD(P)-binding domain"/>
    <property type="match status" value="1"/>
</dbReference>
<evidence type="ECO:0000259" key="8">
    <source>
        <dbReference type="SMART" id="SM00900"/>
    </source>
</evidence>
<comment type="similarity">
    <text evidence="3">Belongs to the FAD-dependent oxidoreductase 2 family. FRD/SDH subfamily.</text>
</comment>
<evidence type="ECO:0000313" key="10">
    <source>
        <dbReference type="Proteomes" id="UP001279681"/>
    </source>
</evidence>
<comment type="cofactor">
    <cofactor evidence="1">
        <name>FMN</name>
        <dbReference type="ChEBI" id="CHEBI:58210"/>
    </cofactor>
</comment>
<dbReference type="Gene3D" id="3.90.700.10">
    <property type="entry name" value="Succinate dehydrogenase/fumarate reductase flavoprotein, catalytic domain"/>
    <property type="match status" value="1"/>
</dbReference>
<dbReference type="Gene3D" id="3.90.1010.20">
    <property type="match status" value="1"/>
</dbReference>
<feature type="domain" description="FMN-binding" evidence="8">
    <location>
        <begin position="33"/>
        <end position="107"/>
    </location>
</feature>
<gene>
    <name evidence="9" type="ORF">RFV38_00330</name>
</gene>
<evidence type="ECO:0000256" key="4">
    <source>
        <dbReference type="ARBA" id="ARBA00022630"/>
    </source>
</evidence>
<comment type="caution">
    <text evidence="9">The sequence shown here is derived from an EMBL/GenBank/DDBJ whole genome shotgun (WGS) entry which is preliminary data.</text>
</comment>
<dbReference type="InterPro" id="IPR027477">
    <property type="entry name" value="Succ_DH/fumarate_Rdtase_cat_sf"/>
</dbReference>
<evidence type="ECO:0000313" key="9">
    <source>
        <dbReference type="EMBL" id="MDX8334955.1"/>
    </source>
</evidence>
<feature type="chain" id="PRO_5045214126" evidence="7">
    <location>
        <begin position="20"/>
        <end position="560"/>
    </location>
</feature>
<dbReference type="SMART" id="SM00900">
    <property type="entry name" value="FMN_bind"/>
    <property type="match status" value="1"/>
</dbReference>
<sequence>MKVNRCNVAVLLASLMLVACGTKEKSIIGKGNGFSGDIKVNVITKGEKIENIELVSDNETSHIMSRAFPILKERILKAQSPIVDSVSGATYTSLGVKRAVAAALKEGGKDFGRITIKTAAPEQPVAYLEPVTTDLVIVGGGPAGLAAAISAKEAGLNNIILIEKLDILSGNGKYDMNFYDLINSEAEKKAGVEDSVEKLIADNTNWMDTPERTKAQAEGAFKLDAWLRNMGVKLNHYYGKRGHMAEKDAYAGEEVQNGMEDKAKSLGIDIRTGTKGTDFVIEDGVIKGVKVQNGNNFYEIKAKAIVMATGGFSANKELLAKYSPGTEKLQTSNQLGATGDFIPVFEENNIKLANLEELNLFPFIVRNTRDLTGGGDGFMLVNSNGERFLNENISKDNRFKAAQTILAQPEGKAFYIYDEALYQSSYRLQKHTAKGYHVKADTLEELAQKLGIPSENLVTTRDQFNKAIRGEEKDPFREKPFKREFKIEGPFYGVQVESAVHMTRGGVVANENTQVIDTEGKVVPGLFAAGEVTNSSAAYSAAVIFGRIAGENAVKFINQQ</sequence>
<evidence type="ECO:0000256" key="6">
    <source>
        <dbReference type="ARBA" id="ARBA00023002"/>
    </source>
</evidence>
<dbReference type="InterPro" id="IPR036188">
    <property type="entry name" value="FAD/NAD-bd_sf"/>
</dbReference>
<dbReference type="SUPFAM" id="SSF51905">
    <property type="entry name" value="FAD/NAD(P)-binding domain"/>
    <property type="match status" value="1"/>
</dbReference>
<dbReference type="PROSITE" id="PS51257">
    <property type="entry name" value="PROKAR_LIPOPROTEIN"/>
    <property type="match status" value="1"/>
</dbReference>
<evidence type="ECO:0000256" key="1">
    <source>
        <dbReference type="ARBA" id="ARBA00001917"/>
    </source>
</evidence>
<organism evidence="9 10">
    <name type="scientific">Candidatus Cetobacterium colombiensis</name>
    <dbReference type="NCBI Taxonomy" id="3073100"/>
    <lineage>
        <taxon>Bacteria</taxon>
        <taxon>Fusobacteriati</taxon>
        <taxon>Fusobacteriota</taxon>
        <taxon>Fusobacteriia</taxon>
        <taxon>Fusobacteriales</taxon>
        <taxon>Fusobacteriaceae</taxon>
        <taxon>Cetobacterium</taxon>
    </lineage>
</organism>
<name>A0ABU4W6Y4_9FUSO</name>
<evidence type="ECO:0000256" key="5">
    <source>
        <dbReference type="ARBA" id="ARBA00022827"/>
    </source>
</evidence>
<keyword evidence="5" id="KW-0274">FAD</keyword>
<dbReference type="RefSeq" id="WP_320312368.1">
    <property type="nucleotide sequence ID" value="NZ_JAVIKH010000001.1"/>
</dbReference>
<accession>A0ABU4W6Y4</accession>
<evidence type="ECO:0000256" key="2">
    <source>
        <dbReference type="ARBA" id="ARBA00001974"/>
    </source>
</evidence>
<feature type="signal peptide" evidence="7">
    <location>
        <begin position="1"/>
        <end position="19"/>
    </location>
</feature>
<dbReference type="InterPro" id="IPR003953">
    <property type="entry name" value="FAD-dep_OxRdtase_2_FAD-bd"/>
</dbReference>